<sequence length="207" mass="23180">MSALYRLAKIQHDLRTNRQASDNRALVSEAQVAAARTLTRSILAPDSASSRFPSKHHRLRLGRRLPSSILLNTAHLLRHHSSRHLRHLKHNRVEAPPRCLEAGLISSLAAFSSSSSIASSMSSQQAGKTIGSTKVTLSCALPHQFTRTRRCRDLRRSQRRRRSQKLLSDELILAPSAALVLESPLEKRKQAYEYAPGRQESLKLPCK</sequence>
<evidence type="ECO:0000313" key="2">
    <source>
        <dbReference type="Proteomes" id="UP000784294"/>
    </source>
</evidence>
<reference evidence="1" key="1">
    <citation type="submission" date="2018-11" db="EMBL/GenBank/DDBJ databases">
        <authorList>
            <consortium name="Pathogen Informatics"/>
        </authorList>
    </citation>
    <scope>NUCLEOTIDE SEQUENCE</scope>
</reference>
<proteinExistence type="predicted"/>
<gene>
    <name evidence="1" type="ORF">PXEA_LOCUS33770</name>
</gene>
<keyword evidence="2" id="KW-1185">Reference proteome</keyword>
<dbReference type="EMBL" id="CAAALY010264513">
    <property type="protein sequence ID" value="VEL40330.1"/>
    <property type="molecule type" value="Genomic_DNA"/>
</dbReference>
<comment type="caution">
    <text evidence="1">The sequence shown here is derived from an EMBL/GenBank/DDBJ whole genome shotgun (WGS) entry which is preliminary data.</text>
</comment>
<name>A0A448XMM6_9PLAT</name>
<protein>
    <submittedName>
        <fullName evidence="1">Uncharacterized protein</fullName>
    </submittedName>
</protein>
<dbReference type="AlphaFoldDB" id="A0A448XMM6"/>
<evidence type="ECO:0000313" key="1">
    <source>
        <dbReference type="EMBL" id="VEL40330.1"/>
    </source>
</evidence>
<accession>A0A448XMM6</accession>
<dbReference type="Proteomes" id="UP000784294">
    <property type="component" value="Unassembled WGS sequence"/>
</dbReference>
<organism evidence="1 2">
    <name type="scientific">Protopolystoma xenopodis</name>
    <dbReference type="NCBI Taxonomy" id="117903"/>
    <lineage>
        <taxon>Eukaryota</taxon>
        <taxon>Metazoa</taxon>
        <taxon>Spiralia</taxon>
        <taxon>Lophotrochozoa</taxon>
        <taxon>Platyhelminthes</taxon>
        <taxon>Monogenea</taxon>
        <taxon>Polyopisthocotylea</taxon>
        <taxon>Polystomatidea</taxon>
        <taxon>Polystomatidae</taxon>
        <taxon>Protopolystoma</taxon>
    </lineage>
</organism>